<dbReference type="Proteomes" id="UP001576774">
    <property type="component" value="Unassembled WGS sequence"/>
</dbReference>
<dbReference type="InterPro" id="IPR047140">
    <property type="entry name" value="LabA"/>
</dbReference>
<comment type="caution">
    <text evidence="2">The sequence shown here is derived from an EMBL/GenBank/DDBJ whole genome shotgun (WGS) entry which is preliminary data.</text>
</comment>
<sequence>MSSPLVLQRPTSIKPNRVAIFIDAANLFYAAGHLGIHIDYRKLKSYLTGRHCLTNAYFYTGVDSANLQQQSFLSCLRHIGYQVIAKELVKRADGSVKANLDVKIALDMTKLANSYDTAILVSGDGDLEWVVEEVQDQGKRVEVIGLGSMTSFALRQVSDRYIDLADICSKICSV</sequence>
<evidence type="ECO:0000313" key="2">
    <source>
        <dbReference type="EMBL" id="MFB2879474.1"/>
    </source>
</evidence>
<dbReference type="InterPro" id="IPR021139">
    <property type="entry name" value="NYN"/>
</dbReference>
<dbReference type="EMBL" id="JBHFNQ010000167">
    <property type="protein sequence ID" value="MFB2879474.1"/>
    <property type="molecule type" value="Genomic_DNA"/>
</dbReference>
<feature type="domain" description="NYN" evidence="1">
    <location>
        <begin position="17"/>
        <end position="164"/>
    </location>
</feature>
<dbReference type="RefSeq" id="WP_413272516.1">
    <property type="nucleotide sequence ID" value="NZ_JBHFNQ010000167.1"/>
</dbReference>
<dbReference type="PANTHER" id="PTHR35458:SF8">
    <property type="entry name" value="SLR0650 PROTEIN"/>
    <property type="match status" value="1"/>
</dbReference>
<evidence type="ECO:0000259" key="1">
    <source>
        <dbReference type="Pfam" id="PF01936"/>
    </source>
</evidence>
<dbReference type="CDD" id="cd10911">
    <property type="entry name" value="PIN_LabA"/>
    <property type="match status" value="1"/>
</dbReference>
<name>A0ABV4X9K7_9CYAN</name>
<protein>
    <submittedName>
        <fullName evidence="2">NYN domain-containing protein</fullName>
    </submittedName>
</protein>
<proteinExistence type="predicted"/>
<dbReference type="PANTHER" id="PTHR35458">
    <property type="entry name" value="SLR0755 PROTEIN"/>
    <property type="match status" value="1"/>
</dbReference>
<accession>A0ABV4X9K7</accession>
<organism evidence="2 3">
    <name type="scientific">Floridaenema aerugineum BLCC-F46</name>
    <dbReference type="NCBI Taxonomy" id="3153654"/>
    <lineage>
        <taxon>Bacteria</taxon>
        <taxon>Bacillati</taxon>
        <taxon>Cyanobacteriota</taxon>
        <taxon>Cyanophyceae</taxon>
        <taxon>Oscillatoriophycideae</taxon>
        <taxon>Aerosakkonematales</taxon>
        <taxon>Aerosakkonemataceae</taxon>
        <taxon>Floridanema</taxon>
        <taxon>Floridanema aerugineum</taxon>
    </lineage>
</organism>
<dbReference type="Gene3D" id="3.40.50.1010">
    <property type="entry name" value="5'-nuclease"/>
    <property type="match status" value="1"/>
</dbReference>
<reference evidence="2 3" key="1">
    <citation type="submission" date="2024-09" db="EMBL/GenBank/DDBJ databases">
        <title>Floridaenema gen nov. (Aerosakkonemataceae, Aerosakkonematales ord. nov., Cyanobacteria) from benthic tropical and subtropical fresh waters, with the description of four new species.</title>
        <authorList>
            <person name="Moretto J.A."/>
            <person name="Berthold D.E."/>
            <person name="Lefler F.W."/>
            <person name="Huang I.-S."/>
            <person name="Laughinghouse H. IV."/>
        </authorList>
    </citation>
    <scope>NUCLEOTIDE SEQUENCE [LARGE SCALE GENOMIC DNA]</scope>
    <source>
        <strain evidence="2 3">BLCC-F46</strain>
    </source>
</reference>
<gene>
    <name evidence="2" type="ORF">ACE1CC_21680</name>
</gene>
<keyword evidence="3" id="KW-1185">Reference proteome</keyword>
<dbReference type="Pfam" id="PF01936">
    <property type="entry name" value="NYN"/>
    <property type="match status" value="1"/>
</dbReference>
<evidence type="ECO:0000313" key="3">
    <source>
        <dbReference type="Proteomes" id="UP001576774"/>
    </source>
</evidence>